<reference evidence="7" key="1">
    <citation type="submission" date="2016-10" db="EMBL/GenBank/DDBJ databases">
        <authorList>
            <person name="Varghese N."/>
            <person name="Submissions S."/>
        </authorList>
    </citation>
    <scope>NUCLEOTIDE SEQUENCE [LARGE SCALE GENOMIC DNA]</scope>
    <source>
        <strain evidence="7">DSM 45004</strain>
    </source>
</reference>
<dbReference type="InterPro" id="IPR041380">
    <property type="entry name" value="Acetyltransf_17"/>
</dbReference>
<dbReference type="Gene3D" id="3.40.630.30">
    <property type="match status" value="2"/>
</dbReference>
<dbReference type="InterPro" id="IPR016181">
    <property type="entry name" value="Acyl_CoA_acyltransferase"/>
</dbReference>
<dbReference type="Pfam" id="PF13527">
    <property type="entry name" value="Acetyltransf_9"/>
    <property type="match status" value="1"/>
</dbReference>
<dbReference type="PANTHER" id="PTHR37817:SF1">
    <property type="entry name" value="N-ACETYLTRANSFERASE EIS"/>
    <property type="match status" value="1"/>
</dbReference>
<evidence type="ECO:0000256" key="2">
    <source>
        <dbReference type="ARBA" id="ARBA00022679"/>
    </source>
</evidence>
<gene>
    <name evidence="6" type="ORF">SAMN04487819_109155</name>
</gene>
<dbReference type="HAMAP" id="MF_01812">
    <property type="entry name" value="Eis"/>
    <property type="match status" value="1"/>
</dbReference>
<evidence type="ECO:0000259" key="5">
    <source>
        <dbReference type="PROSITE" id="PS51186"/>
    </source>
</evidence>
<protein>
    <submittedName>
        <fullName evidence="6">Predicted acetyltransferase</fullName>
    </submittedName>
</protein>
<feature type="binding site" evidence="4">
    <location>
        <begin position="105"/>
        <end position="107"/>
    </location>
    <ligand>
        <name>acetyl-CoA</name>
        <dbReference type="ChEBI" id="CHEBI:57288"/>
    </ligand>
</feature>
<dbReference type="SUPFAM" id="SSF55729">
    <property type="entry name" value="Acyl-CoA N-acyltransferases (Nat)"/>
    <property type="match status" value="1"/>
</dbReference>
<keyword evidence="3 4" id="KW-0012">Acyltransferase</keyword>
<dbReference type="PROSITE" id="PS51186">
    <property type="entry name" value="GNAT"/>
    <property type="match status" value="1"/>
</dbReference>
<evidence type="ECO:0000256" key="4">
    <source>
        <dbReference type="HAMAP-Rule" id="MF_01812"/>
    </source>
</evidence>
<name>A0A1I1YPX6_9ACTN</name>
<dbReference type="EMBL" id="FOMZ01000009">
    <property type="protein sequence ID" value="SFE21499.1"/>
    <property type="molecule type" value="Genomic_DNA"/>
</dbReference>
<dbReference type="AlphaFoldDB" id="A0A1I1YPX6"/>
<evidence type="ECO:0000256" key="1">
    <source>
        <dbReference type="ARBA" id="ARBA00009213"/>
    </source>
</evidence>
<evidence type="ECO:0000313" key="7">
    <source>
        <dbReference type="Proteomes" id="UP000198716"/>
    </source>
</evidence>
<keyword evidence="7" id="KW-1185">Reference proteome</keyword>
<dbReference type="GO" id="GO:0034069">
    <property type="term" value="F:aminoglycoside N-acetyltransferase activity"/>
    <property type="evidence" value="ECO:0007669"/>
    <property type="project" value="TreeGrafter"/>
</dbReference>
<feature type="binding site" evidence="4">
    <location>
        <begin position="113"/>
        <end position="118"/>
    </location>
    <ligand>
        <name>acetyl-CoA</name>
        <dbReference type="ChEBI" id="CHEBI:57288"/>
    </ligand>
</feature>
<dbReference type="SUPFAM" id="SSF55718">
    <property type="entry name" value="SCP-like"/>
    <property type="match status" value="1"/>
</dbReference>
<dbReference type="InterPro" id="IPR022902">
    <property type="entry name" value="NAcTrfase_Eis"/>
</dbReference>
<dbReference type="Pfam" id="PF17668">
    <property type="entry name" value="Acetyltransf_17"/>
    <property type="match status" value="1"/>
</dbReference>
<feature type="binding site" evidence="4">
    <location>
        <begin position="141"/>
        <end position="142"/>
    </location>
    <ligand>
        <name>acetyl-CoA</name>
        <dbReference type="ChEBI" id="CHEBI:57288"/>
    </ligand>
</feature>
<feature type="active site" description="Proton donor" evidence="4">
    <location>
        <position position="146"/>
    </location>
</feature>
<dbReference type="Pfam" id="PF13530">
    <property type="entry name" value="SCP2_2"/>
    <property type="match status" value="1"/>
</dbReference>
<dbReference type="InterPro" id="IPR025559">
    <property type="entry name" value="Eis_dom"/>
</dbReference>
<dbReference type="NCBIfam" id="NF002367">
    <property type="entry name" value="PRK01346.1-4"/>
    <property type="match status" value="1"/>
</dbReference>
<feature type="active site" description="Proton acceptor; via carboxylate" evidence="4">
    <location>
        <position position="426"/>
    </location>
</feature>
<dbReference type="InterPro" id="IPR036527">
    <property type="entry name" value="SCP2_sterol-bd_dom_sf"/>
</dbReference>
<evidence type="ECO:0000256" key="3">
    <source>
        <dbReference type="ARBA" id="ARBA00023315"/>
    </source>
</evidence>
<dbReference type="Proteomes" id="UP000198716">
    <property type="component" value="Unassembled WGS sequence"/>
</dbReference>
<proteinExistence type="inferred from homology"/>
<dbReference type="InterPro" id="IPR051554">
    <property type="entry name" value="Acetyltransferase_Eis"/>
</dbReference>
<feature type="domain" description="N-acetyltransferase" evidence="5">
    <location>
        <begin position="26"/>
        <end position="174"/>
    </location>
</feature>
<dbReference type="Gene3D" id="3.30.1050.10">
    <property type="entry name" value="SCP2 sterol-binding domain"/>
    <property type="match status" value="1"/>
</dbReference>
<organism evidence="6 7">
    <name type="scientific">Actinopolyspora alba</name>
    <dbReference type="NCBI Taxonomy" id="673379"/>
    <lineage>
        <taxon>Bacteria</taxon>
        <taxon>Bacillati</taxon>
        <taxon>Actinomycetota</taxon>
        <taxon>Actinomycetes</taxon>
        <taxon>Actinopolysporales</taxon>
        <taxon>Actinopolysporaceae</taxon>
        <taxon>Actinopolyspora</taxon>
        <taxon>Actinopolyspora alba group</taxon>
    </lineage>
</organism>
<dbReference type="InterPro" id="IPR000182">
    <property type="entry name" value="GNAT_dom"/>
</dbReference>
<accession>A0A1I1YPX6</accession>
<dbReference type="GO" id="GO:0030649">
    <property type="term" value="P:aminoglycoside antibiotic catabolic process"/>
    <property type="evidence" value="ECO:0007669"/>
    <property type="project" value="TreeGrafter"/>
</dbReference>
<dbReference type="PANTHER" id="PTHR37817">
    <property type="entry name" value="N-ACETYLTRANSFERASE EIS"/>
    <property type="match status" value="1"/>
</dbReference>
<comment type="similarity">
    <text evidence="1 4">Belongs to the acetyltransferase Eis family.</text>
</comment>
<keyword evidence="2 4" id="KW-0808">Transferase</keyword>
<sequence>MRYSVSLLKSFDRAEHRRHHEGVIEHDVRLLAESEYRAAHDLFRAALHMPAASDAAWRRMAPPYEVGRVWGDHLDGELAGTAIAFPASVVLPGGAELSAAAVTAVGVRADRTRRGVLTQLMRAQLHEAWQLGEPFAMLHASETAIYGRFGYGIATRARTVRLEKTAAKLRDSAPGGGDVRLVDSETAGRLLPEIYRNLPAGPGAIARPWAWWRTQLWRDGMSEEHASTAVHRDPAGNDDGFVCWTTHSNDYRFGDGRTTLRVLDMRAADSAAACELWRFLLGIDLVDEVVAIERPLDEPLEWWLTDSRQCRVRDVYDDLWVRPVDVDAALRARDYAGSGAVVLEVHDATLPHNEGRYLVGPEEVERGTREAQLSLDVAQLAPLLFGEVEPSTLADANLLTVHDPAALPVADALFATRGHAWCGTRF</sequence>
<comment type="subunit">
    <text evidence="4">Homohexamer; trimer of dimers.</text>
</comment>
<evidence type="ECO:0000313" key="6">
    <source>
        <dbReference type="EMBL" id="SFE21499.1"/>
    </source>
</evidence>